<dbReference type="Pfam" id="PF00293">
    <property type="entry name" value="NUDIX"/>
    <property type="match status" value="1"/>
</dbReference>
<dbReference type="GO" id="GO:0016787">
    <property type="term" value="F:hydrolase activity"/>
    <property type="evidence" value="ECO:0007669"/>
    <property type="project" value="UniProtKB-KW"/>
</dbReference>
<dbReference type="Pfam" id="PF12535">
    <property type="entry name" value="Nudix_N"/>
    <property type="match status" value="1"/>
</dbReference>
<dbReference type="Gene3D" id="3.90.79.10">
    <property type="entry name" value="Nucleoside Triphosphate Pyrophosphohydrolase"/>
    <property type="match status" value="1"/>
</dbReference>
<dbReference type="SUPFAM" id="SSF55811">
    <property type="entry name" value="Nudix"/>
    <property type="match status" value="1"/>
</dbReference>
<dbReference type="CDD" id="cd04672">
    <property type="entry name" value="NUDIX_CDP-Chase_like"/>
    <property type="match status" value="1"/>
</dbReference>
<organism evidence="2 3">
    <name type="scientific">Acinetobacter rudis</name>
    <dbReference type="NCBI Taxonomy" id="632955"/>
    <lineage>
        <taxon>Bacteria</taxon>
        <taxon>Pseudomonadati</taxon>
        <taxon>Pseudomonadota</taxon>
        <taxon>Gammaproteobacteria</taxon>
        <taxon>Moraxellales</taxon>
        <taxon>Moraxellaceae</taxon>
        <taxon>Acinetobacter</taxon>
    </lineage>
</organism>
<sequence>MQINTKTSKQWLDILSQITALAQSGLHYSRDIYDQERYQELLQLTEQLLQLKHIDTSNFIEQVLIDVGYATPKLDVRAVIFQDQKILLVKESQDGLWSLPGGWADVGLSAAENVEKEVLEETGLHVKAHRLLALFDRRKHLHPEMFLHVYKAFFACRVHSGQLKTNHETLELGFFACDELPELSTARVNKQQIELFFQTIDSNQTFFD</sequence>
<reference evidence="2" key="1">
    <citation type="submission" date="2023-08" db="EMBL/GenBank/DDBJ databases">
        <title>Emergence of clinically-relevant ST2 carbapenem-resistant Acinetobacter baumannii strains in hospital sewages in Zhejiang, East of China.</title>
        <authorList>
            <person name="Kaichao C."/>
            <person name="Zhang R."/>
        </authorList>
    </citation>
    <scope>NUCLEOTIDE SEQUENCE</scope>
    <source>
        <strain evidence="2">M-RB-37</strain>
    </source>
</reference>
<protein>
    <submittedName>
        <fullName evidence="2">NUDIX hydrolase N-terminal domain-containing protein</fullName>
    </submittedName>
</protein>
<dbReference type="PANTHER" id="PTHR43736">
    <property type="entry name" value="ADP-RIBOSE PYROPHOSPHATASE"/>
    <property type="match status" value="1"/>
</dbReference>
<evidence type="ECO:0000259" key="1">
    <source>
        <dbReference type="PROSITE" id="PS51462"/>
    </source>
</evidence>
<name>A0AAW8JD05_9GAMM</name>
<evidence type="ECO:0000313" key="2">
    <source>
        <dbReference type="EMBL" id="MDQ8937079.1"/>
    </source>
</evidence>
<dbReference type="InterPro" id="IPR059176">
    <property type="entry name" value="UDP-X_N"/>
</dbReference>
<proteinExistence type="predicted"/>
<dbReference type="InterPro" id="IPR000086">
    <property type="entry name" value="NUDIX_hydrolase_dom"/>
</dbReference>
<dbReference type="RefSeq" id="WP_308974394.1">
    <property type="nucleotide sequence ID" value="NZ_JAVIDL010000047.1"/>
</dbReference>
<dbReference type="AlphaFoldDB" id="A0AAW8JD05"/>
<keyword evidence="2" id="KW-0378">Hydrolase</keyword>
<accession>A0AAW8JD05</accession>
<feature type="domain" description="Nudix hydrolase" evidence="1">
    <location>
        <begin position="71"/>
        <end position="197"/>
    </location>
</feature>
<dbReference type="Gene3D" id="6.10.250.1120">
    <property type="match status" value="1"/>
</dbReference>
<dbReference type="PROSITE" id="PS51462">
    <property type="entry name" value="NUDIX"/>
    <property type="match status" value="1"/>
</dbReference>
<comment type="caution">
    <text evidence="2">The sequence shown here is derived from an EMBL/GenBank/DDBJ whole genome shotgun (WGS) entry which is preliminary data.</text>
</comment>
<dbReference type="InterPro" id="IPR015797">
    <property type="entry name" value="NUDIX_hydrolase-like_dom_sf"/>
</dbReference>
<evidence type="ECO:0000313" key="3">
    <source>
        <dbReference type="Proteomes" id="UP001243844"/>
    </source>
</evidence>
<dbReference type="PANTHER" id="PTHR43736:SF1">
    <property type="entry name" value="DIHYDRONEOPTERIN TRIPHOSPHATE DIPHOSPHATASE"/>
    <property type="match status" value="1"/>
</dbReference>
<dbReference type="EMBL" id="JAVIDL010000047">
    <property type="protein sequence ID" value="MDQ8937079.1"/>
    <property type="molecule type" value="Genomic_DNA"/>
</dbReference>
<gene>
    <name evidence="2" type="ORF">RFH47_15260</name>
</gene>
<dbReference type="Proteomes" id="UP001243844">
    <property type="component" value="Unassembled WGS sequence"/>
</dbReference>